<sequence length="126" mass="13763">MAPCTDIRCQESEREKEREREKLGICQRSDELICRWVLDCCAGDLQVATEVQTPCNVSRLPVEYDGSRPARRFSAYSTNSMLQHSSMKASSAATPALSLSGVSLKATHTAEEPHTLGDGKSMAATL</sequence>
<organism evidence="1 2">
    <name type="scientific">Pleuronectes platessa</name>
    <name type="common">European plaice</name>
    <dbReference type="NCBI Taxonomy" id="8262"/>
    <lineage>
        <taxon>Eukaryota</taxon>
        <taxon>Metazoa</taxon>
        <taxon>Chordata</taxon>
        <taxon>Craniata</taxon>
        <taxon>Vertebrata</taxon>
        <taxon>Euteleostomi</taxon>
        <taxon>Actinopterygii</taxon>
        <taxon>Neopterygii</taxon>
        <taxon>Teleostei</taxon>
        <taxon>Neoteleostei</taxon>
        <taxon>Acanthomorphata</taxon>
        <taxon>Carangaria</taxon>
        <taxon>Pleuronectiformes</taxon>
        <taxon>Pleuronectoidei</taxon>
        <taxon>Pleuronectidae</taxon>
        <taxon>Pleuronectes</taxon>
    </lineage>
</organism>
<evidence type="ECO:0000313" key="2">
    <source>
        <dbReference type="Proteomes" id="UP001153269"/>
    </source>
</evidence>
<gene>
    <name evidence="1" type="ORF">PLEPLA_LOCUS28565</name>
</gene>
<proteinExistence type="predicted"/>
<name>A0A9N7UYP5_PLEPL</name>
<reference evidence="1" key="1">
    <citation type="submission" date="2020-03" db="EMBL/GenBank/DDBJ databases">
        <authorList>
            <person name="Weist P."/>
        </authorList>
    </citation>
    <scope>NUCLEOTIDE SEQUENCE</scope>
</reference>
<dbReference type="Proteomes" id="UP001153269">
    <property type="component" value="Unassembled WGS sequence"/>
</dbReference>
<accession>A0A9N7UYP5</accession>
<protein>
    <submittedName>
        <fullName evidence="1">Uncharacterized protein</fullName>
    </submittedName>
</protein>
<evidence type="ECO:0000313" key="1">
    <source>
        <dbReference type="EMBL" id="CAB1440774.1"/>
    </source>
</evidence>
<keyword evidence="2" id="KW-1185">Reference proteome</keyword>
<dbReference type="AlphaFoldDB" id="A0A9N7UYP5"/>
<dbReference type="EMBL" id="CADEAL010002513">
    <property type="protein sequence ID" value="CAB1440774.1"/>
    <property type="molecule type" value="Genomic_DNA"/>
</dbReference>
<comment type="caution">
    <text evidence="1">The sequence shown here is derived from an EMBL/GenBank/DDBJ whole genome shotgun (WGS) entry which is preliminary data.</text>
</comment>